<organism evidence="1 2">
    <name type="scientific">Hyaloscypha variabilis (strain UAMH 11265 / GT02V1 / F)</name>
    <name type="common">Meliniomyces variabilis</name>
    <dbReference type="NCBI Taxonomy" id="1149755"/>
    <lineage>
        <taxon>Eukaryota</taxon>
        <taxon>Fungi</taxon>
        <taxon>Dikarya</taxon>
        <taxon>Ascomycota</taxon>
        <taxon>Pezizomycotina</taxon>
        <taxon>Leotiomycetes</taxon>
        <taxon>Helotiales</taxon>
        <taxon>Hyaloscyphaceae</taxon>
        <taxon>Hyaloscypha</taxon>
        <taxon>Hyaloscypha variabilis</taxon>
    </lineage>
</organism>
<evidence type="ECO:0000313" key="1">
    <source>
        <dbReference type="EMBL" id="PMD34440.1"/>
    </source>
</evidence>
<keyword evidence="2" id="KW-1185">Reference proteome</keyword>
<sequence length="193" mass="21442">MVSTPPRGSLASLRKRSRKRYDLCFHARGDHAGIERVLLISFSELSSPQLEQFDSQVCEESFLTFSDIEIESHMAGHSISTFEGSMRLFPLPATSTMRETQLLAQEVQMGSMALDFYGLERSVATVYQSMHNKSEKPNNWDTTTLSCPLLSQPQAYQISLPVTEVDAIKDGHSPANAVGFCTQALTQPLSIPR</sequence>
<name>A0A2J6R7G4_HYAVF</name>
<proteinExistence type="predicted"/>
<dbReference type="EMBL" id="KZ613954">
    <property type="protein sequence ID" value="PMD34440.1"/>
    <property type="molecule type" value="Genomic_DNA"/>
</dbReference>
<dbReference type="AlphaFoldDB" id="A0A2J6R7G4"/>
<dbReference type="Proteomes" id="UP000235786">
    <property type="component" value="Unassembled WGS sequence"/>
</dbReference>
<accession>A0A2J6R7G4</accession>
<evidence type="ECO:0000313" key="2">
    <source>
        <dbReference type="Proteomes" id="UP000235786"/>
    </source>
</evidence>
<gene>
    <name evidence="1" type="ORF">L207DRAFT_534770</name>
</gene>
<reference evidence="1 2" key="1">
    <citation type="submission" date="2016-04" db="EMBL/GenBank/DDBJ databases">
        <title>A degradative enzymes factory behind the ericoid mycorrhizal symbiosis.</title>
        <authorList>
            <consortium name="DOE Joint Genome Institute"/>
            <person name="Martino E."/>
            <person name="Morin E."/>
            <person name="Grelet G."/>
            <person name="Kuo A."/>
            <person name="Kohler A."/>
            <person name="Daghino S."/>
            <person name="Barry K."/>
            <person name="Choi C."/>
            <person name="Cichocki N."/>
            <person name="Clum A."/>
            <person name="Copeland A."/>
            <person name="Hainaut M."/>
            <person name="Haridas S."/>
            <person name="Labutti K."/>
            <person name="Lindquist E."/>
            <person name="Lipzen A."/>
            <person name="Khouja H.-R."/>
            <person name="Murat C."/>
            <person name="Ohm R."/>
            <person name="Olson A."/>
            <person name="Spatafora J."/>
            <person name="Veneault-Fourrey C."/>
            <person name="Henrissat B."/>
            <person name="Grigoriev I."/>
            <person name="Martin F."/>
            <person name="Perotto S."/>
        </authorList>
    </citation>
    <scope>NUCLEOTIDE SEQUENCE [LARGE SCALE GENOMIC DNA]</scope>
    <source>
        <strain evidence="1 2">F</strain>
    </source>
</reference>
<protein>
    <submittedName>
        <fullName evidence="1">Uncharacterized protein</fullName>
    </submittedName>
</protein>